<dbReference type="Proteomes" id="UP000078200">
    <property type="component" value="Unassembled WGS sequence"/>
</dbReference>
<dbReference type="STRING" id="7395.A0A1A9UIL6"/>
<dbReference type="VEuPathDB" id="VectorBase:GAUT006097"/>
<evidence type="ECO:0000256" key="2">
    <source>
        <dbReference type="ARBA" id="ARBA00022833"/>
    </source>
</evidence>
<dbReference type="GO" id="GO:0008270">
    <property type="term" value="F:zinc ion binding"/>
    <property type="evidence" value="ECO:0007669"/>
    <property type="project" value="UniProtKB-KW"/>
</dbReference>
<accession>A0A1A9UIL6</accession>
<protein>
    <submittedName>
        <fullName evidence="6">RING-type domain-containing protein</fullName>
    </submittedName>
</protein>
<proteinExistence type="predicted"/>
<dbReference type="PANTHER" id="PTHR17550">
    <property type="entry name" value="E3 UBIQUITIN-PROTEIN LIGASE TTC3"/>
    <property type="match status" value="1"/>
</dbReference>
<name>A0A1A9UIL6_GLOAU</name>
<evidence type="ECO:0000256" key="4">
    <source>
        <dbReference type="SAM" id="MobiDB-lite"/>
    </source>
</evidence>
<dbReference type="AlphaFoldDB" id="A0A1A9UIL6"/>
<feature type="domain" description="RING-type" evidence="5">
    <location>
        <begin position="1013"/>
        <end position="1054"/>
    </location>
</feature>
<sequence>MNESATIPLRALDCRQCGSLGQRWRRRSNRFEEEAHSRQQHTSFGRGGGYMTPASSPARGYHVSENMYIDEDRETAVLTEIRKKRQIVARVRIGRNANRDVSGFGPVNIATGVSPVIAHSSTYNTNIAPALHRDTKNCLCPGGPWVARDAYLKLPYPLSMDNRIRRTIENNAVAEENPNRYQSVQRFSGPVSLASEVPQVNERLSMNNVNLEDSLSFAPERSVLIENSEPLRDKPIIHGPMDFSSRSIALTEENLGRHQSVQLFRDVVYPASEAPRVNELSYMNNGNVEHSVNFARETNVGRDHSTPTVFDHVSDSPAISSAIMHASAGNPNITDSVNREIDSSAFVTCDLSTLSRHRMYSNLNTDNRMNRMIENSTVTEQARNRHQLAPLFRGLVNTASEDSLVNALSFVNNVHIEDSMNLSPERSASTAAALDLRGNALMEQPRPINLSYESIAQTEEYLNVDQPILTVLNRASTSPVISSLITHAPIENTNIADSTNSGTQNGTFTNGFLATRDQSSLLADHVYYNMNVKNRMHRTIEHNVVREETRNRHESINQSVQLFPGLVNAVPGIRQTNTHTLRNNINIEGSVNVTSGNSVLQDAALDLRGNANKCYAMKLRYGNTLLTSENVGRNYQASANTAHSVNRSLQNSIFTEDPRPISNISSVSPYHFHYNMNIDNRIDQTSESNAHTEEIRNRYQSATHVFENVNTINEESPLIRARNHLHAYENDVSSRVTGILPTTVNSHRENVNVQGFMNGIFESNGRIQGNLPSTSGTNYPYEISTNNYFSFSLPPANARLRSANMRIDGHMDGNADQYEDMGLNITAFSSENGPSSSSMGANSYMQNVDHNGNFDPENSSYITYRQGRSAHRQHASGVFSHVNNFSEICPIRTNALDEDENITHVICDPESNVHAERTRRQRQISSSIMNHARGVSESFSFAPPLQREISNANSHQNWAYENAQESLSSFERDFYATLENHRFRGVTQQVSYERNRSINKRNSYTDCEMAATCAICLDDFDFHANVRQLACRHKFHIHCLKPWLEMNPTCPLCRIHVRE</sequence>
<dbReference type="InterPro" id="IPR001841">
    <property type="entry name" value="Znf_RING"/>
</dbReference>
<organism evidence="6 7">
    <name type="scientific">Glossina austeni</name>
    <name type="common">Savannah tsetse fly</name>
    <dbReference type="NCBI Taxonomy" id="7395"/>
    <lineage>
        <taxon>Eukaryota</taxon>
        <taxon>Metazoa</taxon>
        <taxon>Ecdysozoa</taxon>
        <taxon>Arthropoda</taxon>
        <taxon>Hexapoda</taxon>
        <taxon>Insecta</taxon>
        <taxon>Pterygota</taxon>
        <taxon>Neoptera</taxon>
        <taxon>Endopterygota</taxon>
        <taxon>Diptera</taxon>
        <taxon>Brachycera</taxon>
        <taxon>Muscomorpha</taxon>
        <taxon>Hippoboscoidea</taxon>
        <taxon>Glossinidae</taxon>
        <taxon>Glossina</taxon>
    </lineage>
</organism>
<dbReference type="InterPro" id="IPR013083">
    <property type="entry name" value="Znf_RING/FYVE/PHD"/>
</dbReference>
<dbReference type="SMART" id="SM00184">
    <property type="entry name" value="RING"/>
    <property type="match status" value="1"/>
</dbReference>
<dbReference type="SUPFAM" id="SSF57850">
    <property type="entry name" value="RING/U-box"/>
    <property type="match status" value="1"/>
</dbReference>
<dbReference type="CDD" id="cd16454">
    <property type="entry name" value="RING-H2_PA-TM-RING"/>
    <property type="match status" value="1"/>
</dbReference>
<evidence type="ECO:0000256" key="3">
    <source>
        <dbReference type="PROSITE-ProRule" id="PRU00175"/>
    </source>
</evidence>
<dbReference type="Gene3D" id="3.30.40.10">
    <property type="entry name" value="Zinc/RING finger domain, C3HC4 (zinc finger)"/>
    <property type="match status" value="1"/>
</dbReference>
<dbReference type="PROSITE" id="PS50089">
    <property type="entry name" value="ZF_RING_2"/>
    <property type="match status" value="1"/>
</dbReference>
<evidence type="ECO:0000256" key="1">
    <source>
        <dbReference type="ARBA" id="ARBA00022771"/>
    </source>
</evidence>
<dbReference type="Pfam" id="PF13639">
    <property type="entry name" value="zf-RING_2"/>
    <property type="match status" value="1"/>
</dbReference>
<feature type="region of interest" description="Disordered" evidence="4">
    <location>
        <begin position="30"/>
        <end position="54"/>
    </location>
</feature>
<evidence type="ECO:0000313" key="7">
    <source>
        <dbReference type="Proteomes" id="UP000078200"/>
    </source>
</evidence>
<keyword evidence="1 3" id="KW-0479">Metal-binding</keyword>
<dbReference type="PANTHER" id="PTHR17550:SF4">
    <property type="entry name" value="E3 UBIQUITIN-PROTEIN LIGASE TTC3"/>
    <property type="match status" value="1"/>
</dbReference>
<evidence type="ECO:0000259" key="5">
    <source>
        <dbReference type="PROSITE" id="PS50089"/>
    </source>
</evidence>
<keyword evidence="1 3" id="KW-0863">Zinc-finger</keyword>
<dbReference type="EnsemblMetazoa" id="GAUT006097-RA">
    <property type="protein sequence ID" value="GAUT006097-PA"/>
    <property type="gene ID" value="GAUT006097"/>
</dbReference>
<evidence type="ECO:0000313" key="6">
    <source>
        <dbReference type="EnsemblMetazoa" id="GAUT006097-PA"/>
    </source>
</evidence>
<keyword evidence="7" id="KW-1185">Reference proteome</keyword>
<reference evidence="6" key="1">
    <citation type="submission" date="2020-05" db="UniProtKB">
        <authorList>
            <consortium name="EnsemblMetazoa"/>
        </authorList>
    </citation>
    <scope>IDENTIFICATION</scope>
    <source>
        <strain evidence="6">TTRI</strain>
    </source>
</reference>
<keyword evidence="2" id="KW-0862">Zinc</keyword>